<comment type="subcellular location">
    <subcellularLocation>
        <location evidence="1">Nucleus</location>
    </subcellularLocation>
</comment>
<dbReference type="InterPro" id="IPR029525">
    <property type="entry name" value="INO80C/Ies6"/>
</dbReference>
<evidence type="ECO:0000256" key="4">
    <source>
        <dbReference type="ARBA" id="ARBA00023242"/>
    </source>
</evidence>
<evidence type="ECO:0000256" key="2">
    <source>
        <dbReference type="ARBA" id="ARBA00023015"/>
    </source>
</evidence>
<comment type="caution">
    <text evidence="6">The sequence shown here is derived from an EMBL/GenBank/DDBJ whole genome shotgun (WGS) entry which is preliminary data.</text>
</comment>
<reference evidence="6" key="1">
    <citation type="submission" date="2020-05" db="EMBL/GenBank/DDBJ databases">
        <title>Phylogenomic resolution of chytrid fungi.</title>
        <authorList>
            <person name="Stajich J.E."/>
            <person name="Amses K."/>
            <person name="Simmons R."/>
            <person name="Seto K."/>
            <person name="Myers J."/>
            <person name="Bonds A."/>
            <person name="Quandt C.A."/>
            <person name="Barry K."/>
            <person name="Liu P."/>
            <person name="Grigoriev I."/>
            <person name="Longcore J.E."/>
            <person name="James T.Y."/>
        </authorList>
    </citation>
    <scope>NUCLEOTIDE SEQUENCE</scope>
    <source>
        <strain evidence="6">JEL0318</strain>
    </source>
</reference>
<evidence type="ECO:0000313" key="7">
    <source>
        <dbReference type="Proteomes" id="UP001212841"/>
    </source>
</evidence>
<dbReference type="GO" id="GO:0006338">
    <property type="term" value="P:chromatin remodeling"/>
    <property type="evidence" value="ECO:0007669"/>
    <property type="project" value="InterPro"/>
</dbReference>
<dbReference type="PANTHER" id="PTHR31200">
    <property type="entry name" value="INO80 COMPLEX SUBUNIT C"/>
    <property type="match status" value="1"/>
</dbReference>
<keyword evidence="7" id="KW-1185">Reference proteome</keyword>
<keyword evidence="3" id="KW-0804">Transcription</keyword>
<dbReference type="Pfam" id="PF08265">
    <property type="entry name" value="YL1_C"/>
    <property type="match status" value="1"/>
</dbReference>
<keyword evidence="2" id="KW-0805">Transcription regulation</keyword>
<dbReference type="PANTHER" id="PTHR31200:SF1">
    <property type="entry name" value="INO80 COMPLEX SUBUNIT C"/>
    <property type="match status" value="1"/>
</dbReference>
<keyword evidence="4" id="KW-0539">Nucleus</keyword>
<dbReference type="EMBL" id="JADGJD010000763">
    <property type="protein sequence ID" value="KAJ3048624.1"/>
    <property type="molecule type" value="Genomic_DNA"/>
</dbReference>
<name>A0AAD5SA03_9FUNG</name>
<feature type="domain" description="Vps72/YL1 C-terminal" evidence="5">
    <location>
        <begin position="50"/>
        <end position="79"/>
    </location>
</feature>
<evidence type="ECO:0000259" key="5">
    <source>
        <dbReference type="SMART" id="SM00993"/>
    </source>
</evidence>
<organism evidence="6 7">
    <name type="scientific">Rhizophlyctis rosea</name>
    <dbReference type="NCBI Taxonomy" id="64517"/>
    <lineage>
        <taxon>Eukaryota</taxon>
        <taxon>Fungi</taxon>
        <taxon>Fungi incertae sedis</taxon>
        <taxon>Chytridiomycota</taxon>
        <taxon>Chytridiomycota incertae sedis</taxon>
        <taxon>Chytridiomycetes</taxon>
        <taxon>Rhizophlyctidales</taxon>
        <taxon>Rhizophlyctidaceae</taxon>
        <taxon>Rhizophlyctis</taxon>
    </lineage>
</organism>
<sequence length="101" mass="11467">MEKGQTNDVNDPTCAHALAGKFLRVHWWADKVLLPVWNIEAPPSVTPQKKYCDITGLEAPYTDPKTGLRYHNADIYQFIKTLNQSAVQQYLALRNANVILK</sequence>
<evidence type="ECO:0000256" key="1">
    <source>
        <dbReference type="ARBA" id="ARBA00004123"/>
    </source>
</evidence>
<accession>A0AAD5SA03</accession>
<dbReference type="Proteomes" id="UP001212841">
    <property type="component" value="Unassembled WGS sequence"/>
</dbReference>
<dbReference type="InterPro" id="IPR013272">
    <property type="entry name" value="Vps72/YL1_C"/>
</dbReference>
<proteinExistence type="predicted"/>
<dbReference type="SMART" id="SM00993">
    <property type="entry name" value="YL1_C"/>
    <property type="match status" value="1"/>
</dbReference>
<dbReference type="GO" id="GO:0031011">
    <property type="term" value="C:Ino80 complex"/>
    <property type="evidence" value="ECO:0007669"/>
    <property type="project" value="InterPro"/>
</dbReference>
<gene>
    <name evidence="6" type="primary">IES6</name>
    <name evidence="6" type="ORF">HK097_010369</name>
</gene>
<protein>
    <submittedName>
        <fullName evidence="6">Chromatin-remodeling complex subunit ies6</fullName>
    </submittedName>
</protein>
<evidence type="ECO:0000313" key="6">
    <source>
        <dbReference type="EMBL" id="KAJ3048624.1"/>
    </source>
</evidence>
<evidence type="ECO:0000256" key="3">
    <source>
        <dbReference type="ARBA" id="ARBA00023163"/>
    </source>
</evidence>
<dbReference type="AlphaFoldDB" id="A0AAD5SA03"/>